<evidence type="ECO:0000313" key="7">
    <source>
        <dbReference type="EMBL" id="EPJ40693.1"/>
    </source>
</evidence>
<comment type="similarity">
    <text evidence="2">Belongs to the NADH dehydrogenase family.</text>
</comment>
<gene>
    <name evidence="7" type="ORF">STAFG_2262</name>
</gene>
<sequence length="388" mass="41031">MQHRIVVLGAGYTGAIAAGRLARRLHRADVAITLVNAEPDFVERVRMHQLATGQDLKARPFREMFAGTGVELRLAKVIGVDVDRRTVTVVGEDGPGEPEAEELEYDTLVYALGSGWNDQGVPGAAEHAHQIAGRPGALRLRERLARLDAGESVVVVGGGLTGLEAATEIAEARPDLDVALAARGELGDWLSPKGRGHLRKVFDRLGITVHEHALVTAVEADRVTTADGATIPAAVTLWTTGFAVHPIAKATTLDVTDTGRIVVDGTMRSVSHPDVYAIGDAALAMGPGDKPLRMSCASGTPMAWQAADAIAARLTGGKLPNAPLRYFNQCISLGRREGLIQYVTADDRAVRAALTGRLAAVYKELVCKGAVWGSPTRRSACRPAAVTS</sequence>
<evidence type="ECO:0000313" key="8">
    <source>
        <dbReference type="Proteomes" id="UP000015001"/>
    </source>
</evidence>
<evidence type="ECO:0000256" key="4">
    <source>
        <dbReference type="ARBA" id="ARBA00022827"/>
    </source>
</evidence>
<dbReference type="PRINTS" id="PR00368">
    <property type="entry name" value="FADPNR"/>
</dbReference>
<feature type="domain" description="FAD/NAD(P)-binding" evidence="6">
    <location>
        <begin position="4"/>
        <end position="307"/>
    </location>
</feature>
<keyword evidence="8" id="KW-1185">Reference proteome</keyword>
<reference evidence="7 8" key="1">
    <citation type="submission" date="2013-02" db="EMBL/GenBank/DDBJ databases">
        <title>Draft Genome Sequence of Streptomyces afghaniensis, Which Produces Compounds of the Julimycin B-Complex.</title>
        <authorList>
            <person name="Gruening B.A."/>
            <person name="Praeg A."/>
            <person name="Erxleben A."/>
            <person name="Guenther S."/>
            <person name="Fiedler H.-P."/>
            <person name="Goodfellow M."/>
            <person name="Mueller M."/>
        </authorList>
    </citation>
    <scope>NUCLEOTIDE SEQUENCE [LARGE SCALE GENOMIC DNA]</scope>
    <source>
        <strain evidence="7 8">772</strain>
    </source>
</reference>
<dbReference type="AlphaFoldDB" id="S4MM96"/>
<proteinExistence type="inferred from homology"/>
<comment type="caution">
    <text evidence="7">The sequence shown here is derived from an EMBL/GenBank/DDBJ whole genome shotgun (WGS) entry which is preliminary data.</text>
</comment>
<dbReference type="Pfam" id="PF07992">
    <property type="entry name" value="Pyr_redox_2"/>
    <property type="match status" value="1"/>
</dbReference>
<organism evidence="7 8">
    <name type="scientific">Streptomyces afghaniensis 772</name>
    <dbReference type="NCBI Taxonomy" id="1283301"/>
    <lineage>
        <taxon>Bacteria</taxon>
        <taxon>Bacillati</taxon>
        <taxon>Actinomycetota</taxon>
        <taxon>Actinomycetes</taxon>
        <taxon>Kitasatosporales</taxon>
        <taxon>Streptomycetaceae</taxon>
        <taxon>Streptomyces</taxon>
    </lineage>
</organism>
<dbReference type="InterPro" id="IPR036188">
    <property type="entry name" value="FAD/NAD-bd_sf"/>
</dbReference>
<accession>S4MM96</accession>
<evidence type="ECO:0000259" key="6">
    <source>
        <dbReference type="Pfam" id="PF07992"/>
    </source>
</evidence>
<evidence type="ECO:0000256" key="5">
    <source>
        <dbReference type="ARBA" id="ARBA00023002"/>
    </source>
</evidence>
<dbReference type="SUPFAM" id="SSF51905">
    <property type="entry name" value="FAD/NAD(P)-binding domain"/>
    <property type="match status" value="1"/>
</dbReference>
<dbReference type="HOGENOM" id="CLU_021377_8_1_11"/>
<comment type="cofactor">
    <cofactor evidence="1">
        <name>FAD</name>
        <dbReference type="ChEBI" id="CHEBI:57692"/>
    </cofactor>
</comment>
<dbReference type="GO" id="GO:0003955">
    <property type="term" value="F:NAD(P)H dehydrogenase (quinone) activity"/>
    <property type="evidence" value="ECO:0007669"/>
    <property type="project" value="TreeGrafter"/>
</dbReference>
<name>S4MM96_9ACTN</name>
<dbReference type="GO" id="GO:0019646">
    <property type="term" value="P:aerobic electron transport chain"/>
    <property type="evidence" value="ECO:0007669"/>
    <property type="project" value="TreeGrafter"/>
</dbReference>
<dbReference type="PANTHER" id="PTHR42913">
    <property type="entry name" value="APOPTOSIS-INDUCING FACTOR 1"/>
    <property type="match status" value="1"/>
</dbReference>
<dbReference type="PANTHER" id="PTHR42913:SF3">
    <property type="entry name" value="64 KDA MITOCHONDRIAL NADH DEHYDROGENASE (EUROFUNG)"/>
    <property type="match status" value="1"/>
</dbReference>
<dbReference type="Gene3D" id="3.50.50.100">
    <property type="match status" value="1"/>
</dbReference>
<evidence type="ECO:0000256" key="3">
    <source>
        <dbReference type="ARBA" id="ARBA00022630"/>
    </source>
</evidence>
<keyword evidence="4" id="KW-0274">FAD</keyword>
<protein>
    <submittedName>
        <fullName evidence="7">Putative NADH dehydrogenase-like protein YjlD</fullName>
    </submittedName>
</protein>
<dbReference type="PATRIC" id="fig|1283301.3.peg.2232"/>
<keyword evidence="5" id="KW-0560">Oxidoreductase</keyword>
<dbReference type="PRINTS" id="PR00411">
    <property type="entry name" value="PNDRDTASEI"/>
</dbReference>
<dbReference type="EMBL" id="AOPY01001361">
    <property type="protein sequence ID" value="EPJ40693.1"/>
    <property type="molecule type" value="Genomic_DNA"/>
</dbReference>
<keyword evidence="3" id="KW-0285">Flavoprotein</keyword>
<evidence type="ECO:0000256" key="1">
    <source>
        <dbReference type="ARBA" id="ARBA00001974"/>
    </source>
</evidence>
<dbReference type="InterPro" id="IPR051169">
    <property type="entry name" value="NADH-Q_oxidoreductase"/>
</dbReference>
<dbReference type="InterPro" id="IPR023753">
    <property type="entry name" value="FAD/NAD-binding_dom"/>
</dbReference>
<evidence type="ECO:0000256" key="2">
    <source>
        <dbReference type="ARBA" id="ARBA00005272"/>
    </source>
</evidence>
<dbReference type="Proteomes" id="UP000015001">
    <property type="component" value="Unassembled WGS sequence"/>
</dbReference>